<proteinExistence type="predicted"/>
<protein>
    <submittedName>
        <fullName evidence="1">DUF1963 domain-containing protein</fullName>
    </submittedName>
</protein>
<evidence type="ECO:0000313" key="1">
    <source>
        <dbReference type="EMBL" id="TXD85840.1"/>
    </source>
</evidence>
<dbReference type="InterPro" id="IPR015315">
    <property type="entry name" value="DUF1963"/>
</dbReference>
<evidence type="ECO:0000313" key="2">
    <source>
        <dbReference type="Proteomes" id="UP000321578"/>
    </source>
</evidence>
<dbReference type="Gene3D" id="2.30.320.10">
    <property type="entry name" value="YwqG-like"/>
    <property type="match status" value="1"/>
</dbReference>
<dbReference type="AlphaFoldDB" id="A0A5C6ZAF0"/>
<reference evidence="1 2" key="1">
    <citation type="submission" date="2019-08" db="EMBL/GenBank/DDBJ databases">
        <title>Genomes of Subsaximicrobium wynnwilliamsii strains.</title>
        <authorList>
            <person name="Bowman J.P."/>
        </authorList>
    </citation>
    <scope>NUCLEOTIDE SEQUENCE [LARGE SCALE GENOMIC DNA]</scope>
    <source>
        <strain evidence="1 2">2-80-2</strain>
    </source>
</reference>
<dbReference type="Proteomes" id="UP000321578">
    <property type="component" value="Unassembled WGS sequence"/>
</dbReference>
<dbReference type="PANTHER" id="PTHR36436">
    <property type="entry name" value="SLL5081 PROTEIN"/>
    <property type="match status" value="1"/>
</dbReference>
<dbReference type="InterPro" id="IPR035948">
    <property type="entry name" value="YwqG-like_sf"/>
</dbReference>
<dbReference type="OrthoDB" id="8856529at2"/>
<organism evidence="1 2">
    <name type="scientific">Subsaximicrobium wynnwilliamsii</name>
    <dbReference type="NCBI Taxonomy" id="291179"/>
    <lineage>
        <taxon>Bacteria</taxon>
        <taxon>Pseudomonadati</taxon>
        <taxon>Bacteroidota</taxon>
        <taxon>Flavobacteriia</taxon>
        <taxon>Flavobacteriales</taxon>
        <taxon>Flavobacteriaceae</taxon>
        <taxon>Subsaximicrobium</taxon>
    </lineage>
</organism>
<gene>
    <name evidence="1" type="ORF">ESY86_20765</name>
</gene>
<dbReference type="Pfam" id="PF09234">
    <property type="entry name" value="DUF1963"/>
    <property type="match status" value="1"/>
</dbReference>
<dbReference type="RefSeq" id="WP_147088605.1">
    <property type="nucleotide sequence ID" value="NZ_VORM01000060.1"/>
</dbReference>
<name>A0A5C6ZAF0_9FLAO</name>
<dbReference type="EMBL" id="VORO01000122">
    <property type="protein sequence ID" value="TXD85840.1"/>
    <property type="molecule type" value="Genomic_DNA"/>
</dbReference>
<comment type="caution">
    <text evidence="1">The sequence shown here is derived from an EMBL/GenBank/DDBJ whole genome shotgun (WGS) entry which is preliminary data.</text>
</comment>
<accession>A0A5C6ZAF0</accession>
<sequence>MRTKQEYLEFLNKIKWEKGKEIESYLIPAIDIKVEESQSESNIGSSKFGGNPDLPAKTDWPICDNEPMTFLAQINLQQISEFDLENILPKSGILYFFIANPSEFSLEHKVIYSVDNEISRRDFPKGLNKDCRFSQLKMLFENIYTFPSGETLEIESLSENDKESTFELLELDEDFFTYENNQILGHTYPVQGDVNLEWACRILGVEVSFKSFEQNQEKIDNLRNDFINILQFSAENSIPEFWDNFYIDSMGYFGIRKQDLKNREFDNTVLTFQNS</sequence>
<keyword evidence="2" id="KW-1185">Reference proteome</keyword>
<dbReference type="PANTHER" id="PTHR36436:SF6">
    <property type="entry name" value="SLL5081 PROTEIN"/>
    <property type="match status" value="1"/>
</dbReference>
<dbReference type="SUPFAM" id="SSF103032">
    <property type="entry name" value="Hypothetical protein YwqG"/>
    <property type="match status" value="1"/>
</dbReference>